<dbReference type="Proteomes" id="UP000276133">
    <property type="component" value="Unassembled WGS sequence"/>
</dbReference>
<gene>
    <name evidence="1" type="ORF">BpHYR1_013226</name>
</gene>
<protein>
    <submittedName>
        <fullName evidence="1">Uncharacterized protein</fullName>
    </submittedName>
</protein>
<sequence>MTSKQLDYVFKYRFNINPTNATWSERAKDDRIDCCFNGYSNELTYTDSCARNEERIRKGQNYLITYNGIVVNDARRRGSDHSVRVWCPDCSTYVNSDFEYQIGLGNWGKCCCIAELCALTGIGILFLPFSFISLCMNCIGKCHRDPSFDRLSVKQINNRRSIKNHSTVTDQKLTRSITIAETLENANQVTEWLKENTTWSYKRPYETEAGTK</sequence>
<keyword evidence="2" id="KW-1185">Reference proteome</keyword>
<comment type="caution">
    <text evidence="1">The sequence shown here is derived from an EMBL/GenBank/DDBJ whole genome shotgun (WGS) entry which is preliminary data.</text>
</comment>
<evidence type="ECO:0000313" key="2">
    <source>
        <dbReference type="Proteomes" id="UP000276133"/>
    </source>
</evidence>
<dbReference type="EMBL" id="REGN01002761">
    <property type="protein sequence ID" value="RNA26312.1"/>
    <property type="molecule type" value="Genomic_DNA"/>
</dbReference>
<feature type="non-terminal residue" evidence="1">
    <location>
        <position position="212"/>
    </location>
</feature>
<reference evidence="1 2" key="1">
    <citation type="journal article" date="2018" name="Sci. Rep.">
        <title>Genomic signatures of local adaptation to the degree of environmental predictability in rotifers.</title>
        <authorList>
            <person name="Franch-Gras L."/>
            <person name="Hahn C."/>
            <person name="Garcia-Roger E.M."/>
            <person name="Carmona M.J."/>
            <person name="Serra M."/>
            <person name="Gomez A."/>
        </authorList>
    </citation>
    <scope>NUCLEOTIDE SEQUENCE [LARGE SCALE GENOMIC DNA]</scope>
    <source>
        <strain evidence="1">HYR1</strain>
    </source>
</reference>
<accession>A0A3M7RS12</accession>
<organism evidence="1 2">
    <name type="scientific">Brachionus plicatilis</name>
    <name type="common">Marine rotifer</name>
    <name type="synonym">Brachionus muelleri</name>
    <dbReference type="NCBI Taxonomy" id="10195"/>
    <lineage>
        <taxon>Eukaryota</taxon>
        <taxon>Metazoa</taxon>
        <taxon>Spiralia</taxon>
        <taxon>Gnathifera</taxon>
        <taxon>Rotifera</taxon>
        <taxon>Eurotatoria</taxon>
        <taxon>Monogononta</taxon>
        <taxon>Pseudotrocha</taxon>
        <taxon>Ploima</taxon>
        <taxon>Brachionidae</taxon>
        <taxon>Brachionus</taxon>
    </lineage>
</organism>
<proteinExistence type="predicted"/>
<dbReference type="AlphaFoldDB" id="A0A3M7RS12"/>
<evidence type="ECO:0000313" key="1">
    <source>
        <dbReference type="EMBL" id="RNA26312.1"/>
    </source>
</evidence>
<name>A0A3M7RS12_BRAPC</name>